<evidence type="ECO:0000256" key="3">
    <source>
        <dbReference type="ARBA" id="ARBA00023125"/>
    </source>
</evidence>
<accession>A0A9X3J0I1</accession>
<comment type="caution">
    <text evidence="5">The sequence shown here is derived from an EMBL/GenBank/DDBJ whole genome shotgun (WGS) entry which is preliminary data.</text>
</comment>
<dbReference type="Gene3D" id="1.10.4040.10">
    <property type="entry name" value="Penicillinase repressor domain"/>
    <property type="match status" value="1"/>
</dbReference>
<dbReference type="Gene3D" id="1.10.10.10">
    <property type="entry name" value="Winged helix-like DNA-binding domain superfamily/Winged helix DNA-binding domain"/>
    <property type="match status" value="1"/>
</dbReference>
<keyword evidence="3" id="KW-0238">DNA-binding</keyword>
<evidence type="ECO:0000256" key="1">
    <source>
        <dbReference type="ARBA" id="ARBA00011046"/>
    </source>
</evidence>
<dbReference type="GO" id="GO:0003677">
    <property type="term" value="F:DNA binding"/>
    <property type="evidence" value="ECO:0007669"/>
    <property type="project" value="UniProtKB-KW"/>
</dbReference>
<dbReference type="PIRSF" id="PIRSF019455">
    <property type="entry name" value="CopR_AtkY"/>
    <property type="match status" value="1"/>
</dbReference>
<dbReference type="RefSeq" id="WP_267771717.1">
    <property type="nucleotide sequence ID" value="NZ_JAPNKE010000002.1"/>
</dbReference>
<name>A0A9X3J0I1_9BACT</name>
<dbReference type="GO" id="GO:0045892">
    <property type="term" value="P:negative regulation of DNA-templated transcription"/>
    <property type="evidence" value="ECO:0007669"/>
    <property type="project" value="InterPro"/>
</dbReference>
<evidence type="ECO:0000313" key="6">
    <source>
        <dbReference type="Proteomes" id="UP001150924"/>
    </source>
</evidence>
<reference evidence="5" key="1">
    <citation type="submission" date="2022-11" db="EMBL/GenBank/DDBJ databases">
        <title>Minimal conservation of predation-associated metabolite biosynthetic gene clusters underscores biosynthetic potential of Myxococcota including descriptions for ten novel species: Archangium lansinium sp. nov., Myxococcus landrumus sp. nov., Nannocystis bai.</title>
        <authorList>
            <person name="Ahearne A."/>
            <person name="Stevens C."/>
            <person name="Phillips K."/>
        </authorList>
    </citation>
    <scope>NUCLEOTIDE SEQUENCE</scope>
    <source>
        <strain evidence="5">Na p29</strain>
    </source>
</reference>
<comment type="similarity">
    <text evidence="1">Belongs to the BlaI transcriptional regulatory family.</text>
</comment>
<dbReference type="AlphaFoldDB" id="A0A9X3J0I1"/>
<gene>
    <name evidence="5" type="ORF">OV079_26555</name>
</gene>
<keyword evidence="4" id="KW-0804">Transcription</keyword>
<dbReference type="SUPFAM" id="SSF46785">
    <property type="entry name" value="Winged helix' DNA-binding domain"/>
    <property type="match status" value="1"/>
</dbReference>
<evidence type="ECO:0000313" key="5">
    <source>
        <dbReference type="EMBL" id="MCY1009058.1"/>
    </source>
</evidence>
<dbReference type="Pfam" id="PF03965">
    <property type="entry name" value="Penicillinase_R"/>
    <property type="match status" value="1"/>
</dbReference>
<evidence type="ECO:0000256" key="2">
    <source>
        <dbReference type="ARBA" id="ARBA00023015"/>
    </source>
</evidence>
<evidence type="ECO:0000256" key="4">
    <source>
        <dbReference type="ARBA" id="ARBA00023163"/>
    </source>
</evidence>
<sequence length="133" mass="15027">MSESHQLSDLQLGLLRILWDRGEATATDVHTALLEQDRELAPTTVSTMLSRLEKKGTVTHRVEGRQFIYRALVTEEEVRRSMLSRVTDYFFGGDVSALVSHLVEDRDVDPDDVARLKQLLAQRSGDAEDDDDV</sequence>
<organism evidence="5 6">
    <name type="scientific">Nannocystis pusilla</name>
    <dbReference type="NCBI Taxonomy" id="889268"/>
    <lineage>
        <taxon>Bacteria</taxon>
        <taxon>Pseudomonadati</taxon>
        <taxon>Myxococcota</taxon>
        <taxon>Polyangia</taxon>
        <taxon>Nannocystales</taxon>
        <taxon>Nannocystaceae</taxon>
        <taxon>Nannocystis</taxon>
    </lineage>
</organism>
<keyword evidence="6" id="KW-1185">Reference proteome</keyword>
<dbReference type="InterPro" id="IPR036390">
    <property type="entry name" value="WH_DNA-bd_sf"/>
</dbReference>
<dbReference type="InterPro" id="IPR005650">
    <property type="entry name" value="BlaI_family"/>
</dbReference>
<protein>
    <submittedName>
        <fullName evidence="5">BlaI/MecI/CopY family transcriptional regulator</fullName>
    </submittedName>
</protein>
<keyword evidence="2" id="KW-0805">Transcription regulation</keyword>
<proteinExistence type="inferred from homology"/>
<dbReference type="InterPro" id="IPR036388">
    <property type="entry name" value="WH-like_DNA-bd_sf"/>
</dbReference>
<dbReference type="Proteomes" id="UP001150924">
    <property type="component" value="Unassembled WGS sequence"/>
</dbReference>
<dbReference type="EMBL" id="JAPNKE010000002">
    <property type="protein sequence ID" value="MCY1009058.1"/>
    <property type="molecule type" value="Genomic_DNA"/>
</dbReference>